<gene>
    <name evidence="1" type="ORF">KV113_02365</name>
</gene>
<evidence type="ECO:0008006" key="3">
    <source>
        <dbReference type="Google" id="ProtNLM"/>
    </source>
</evidence>
<comment type="caution">
    <text evidence="1">The sequence shown here is derived from an EMBL/GenBank/DDBJ whole genome shotgun (WGS) entry which is preliminary data.</text>
</comment>
<dbReference type="RefSeq" id="WP_224973949.1">
    <property type="nucleotide sequence ID" value="NZ_JAYJJU010000001.1"/>
</dbReference>
<keyword evidence="2" id="KW-1185">Reference proteome</keyword>
<reference evidence="1 2" key="1">
    <citation type="submission" date="2023-12" db="EMBL/GenBank/DDBJ databases">
        <title>Description of new species of Mycobacterium terrae complex isolated from sewage at the Sao Paulo Zoological Park Foundation in Brazil.</title>
        <authorList>
            <person name="Romagnoli C.L."/>
            <person name="Conceicao E.C."/>
            <person name="Machado E."/>
            <person name="Barreto L.B.P.F."/>
            <person name="Sharma A."/>
            <person name="Silva N.M."/>
            <person name="Marques L.E."/>
            <person name="Juliana M.A."/>
            <person name="Lourenco M.C.S."/>
            <person name="Digiampietri L.A."/>
            <person name="Suffys P.N."/>
            <person name="Viana-Niero C."/>
        </authorList>
    </citation>
    <scope>NUCLEOTIDE SEQUENCE [LARGE SCALE GENOMIC DNA]</scope>
    <source>
        <strain evidence="1 2">MYC340</strain>
    </source>
</reference>
<evidence type="ECO:0000313" key="1">
    <source>
        <dbReference type="EMBL" id="MEB3030388.1"/>
    </source>
</evidence>
<name>A0ABU5XR25_9MYCO</name>
<sequence>MDDELPYIDEHVVRVDAPRERVWAALQRYTTSLLRSGERNPLFVLLGPQPRAGFAVTERIEQRRISLSGRHRFSRYRLVFELTDGPGGATLVHAHSYGAFPGIHGRVYRALVIGTRLHVVATTHMLRGIRADTVTGPGPDQPGRQ</sequence>
<dbReference type="EMBL" id="JAYJJU010000001">
    <property type="protein sequence ID" value="MEB3030388.1"/>
    <property type="molecule type" value="Genomic_DNA"/>
</dbReference>
<accession>A0ABU5XR25</accession>
<protein>
    <recommendedName>
        <fullName evidence="3">Polyketide cyclase</fullName>
    </recommendedName>
</protein>
<dbReference type="SUPFAM" id="SSF55961">
    <property type="entry name" value="Bet v1-like"/>
    <property type="match status" value="1"/>
</dbReference>
<organism evidence="1 2">
    <name type="scientific">[Mycobacterium] nativiensis</name>
    <dbReference type="NCBI Taxonomy" id="2855503"/>
    <lineage>
        <taxon>Bacteria</taxon>
        <taxon>Bacillati</taxon>
        <taxon>Actinomycetota</taxon>
        <taxon>Actinomycetes</taxon>
        <taxon>Mycobacteriales</taxon>
        <taxon>Mycobacteriaceae</taxon>
        <taxon>Mycolicibacter</taxon>
    </lineage>
</organism>
<evidence type="ECO:0000313" key="2">
    <source>
        <dbReference type="Proteomes" id="UP001298593"/>
    </source>
</evidence>
<dbReference type="Proteomes" id="UP001298593">
    <property type="component" value="Unassembled WGS sequence"/>
</dbReference>
<proteinExistence type="predicted"/>